<evidence type="ECO:0000313" key="9">
    <source>
        <dbReference type="Proteomes" id="UP000275267"/>
    </source>
</evidence>
<feature type="domain" description="TF-B3" evidence="7">
    <location>
        <begin position="23"/>
        <end position="116"/>
    </location>
</feature>
<keyword evidence="9" id="KW-1185">Reference proteome</keyword>
<dbReference type="SMART" id="SM01019">
    <property type="entry name" value="B3"/>
    <property type="match status" value="5"/>
</dbReference>
<dbReference type="GO" id="GO:0005634">
    <property type="term" value="C:nucleus"/>
    <property type="evidence" value="ECO:0007669"/>
    <property type="project" value="UniProtKB-SubCell"/>
</dbReference>
<feature type="compositionally biased region" description="Basic and acidic residues" evidence="6">
    <location>
        <begin position="976"/>
        <end position="985"/>
    </location>
</feature>
<feature type="compositionally biased region" description="Basic residues" evidence="6">
    <location>
        <begin position="688"/>
        <end position="705"/>
    </location>
</feature>
<evidence type="ECO:0000256" key="2">
    <source>
        <dbReference type="ARBA" id="ARBA00023015"/>
    </source>
</evidence>
<feature type="domain" description="TF-B3" evidence="7">
    <location>
        <begin position="233"/>
        <end position="331"/>
    </location>
</feature>
<gene>
    <name evidence="8" type="ORF">C2845_PM05G03090</name>
</gene>
<dbReference type="InterPro" id="IPR015300">
    <property type="entry name" value="DNA-bd_pseudobarrel_sf"/>
</dbReference>
<dbReference type="InterPro" id="IPR044837">
    <property type="entry name" value="REM16-like"/>
</dbReference>
<dbReference type="PANTHER" id="PTHR31391">
    <property type="entry name" value="B3 DOMAIN-CONTAINING PROTEIN OS11G0197600-RELATED"/>
    <property type="match status" value="1"/>
</dbReference>
<dbReference type="Proteomes" id="UP000275267">
    <property type="component" value="Unassembled WGS sequence"/>
</dbReference>
<dbReference type="Pfam" id="PF02362">
    <property type="entry name" value="B3"/>
    <property type="match status" value="5"/>
</dbReference>
<dbReference type="PANTHER" id="PTHR31391:SF140">
    <property type="entry name" value="B3 DOMAIN-CONTAINING PROTEIN OS12G0591400"/>
    <property type="match status" value="1"/>
</dbReference>
<feature type="domain" description="TF-B3" evidence="7">
    <location>
        <begin position="408"/>
        <end position="485"/>
    </location>
</feature>
<feature type="region of interest" description="Disordered" evidence="6">
    <location>
        <begin position="976"/>
        <end position="1024"/>
    </location>
</feature>
<protein>
    <recommendedName>
        <fullName evidence="7">TF-B3 domain-containing protein</fullName>
    </recommendedName>
</protein>
<feature type="domain" description="TF-B3" evidence="7">
    <location>
        <begin position="865"/>
        <end position="958"/>
    </location>
</feature>
<feature type="compositionally biased region" description="Polar residues" evidence="6">
    <location>
        <begin position="1000"/>
        <end position="1020"/>
    </location>
</feature>
<feature type="domain" description="TF-B3" evidence="7">
    <location>
        <begin position="744"/>
        <end position="820"/>
    </location>
</feature>
<evidence type="ECO:0000256" key="6">
    <source>
        <dbReference type="SAM" id="MobiDB-lite"/>
    </source>
</evidence>
<dbReference type="Gene3D" id="2.40.330.10">
    <property type="entry name" value="DNA-binding pseudobarrel domain"/>
    <property type="match status" value="6"/>
</dbReference>
<evidence type="ECO:0000259" key="7">
    <source>
        <dbReference type="PROSITE" id="PS50863"/>
    </source>
</evidence>
<proteinExistence type="predicted"/>
<dbReference type="InterPro" id="IPR003340">
    <property type="entry name" value="B3_DNA-bd"/>
</dbReference>
<dbReference type="STRING" id="4540.A0A3L6T2R0"/>
<dbReference type="AlphaFoldDB" id="A0A3L6T2R0"/>
<feature type="compositionally biased region" description="Low complexity" evidence="6">
    <location>
        <begin position="706"/>
        <end position="720"/>
    </location>
</feature>
<feature type="region of interest" description="Disordered" evidence="6">
    <location>
        <begin position="137"/>
        <end position="195"/>
    </location>
</feature>
<accession>A0A3L6T2R0</accession>
<keyword evidence="3" id="KW-0238">DNA-binding</keyword>
<dbReference type="GO" id="GO:0003677">
    <property type="term" value="F:DNA binding"/>
    <property type="evidence" value="ECO:0007669"/>
    <property type="project" value="UniProtKB-KW"/>
</dbReference>
<evidence type="ECO:0000256" key="4">
    <source>
        <dbReference type="ARBA" id="ARBA00023163"/>
    </source>
</evidence>
<keyword evidence="2" id="KW-0805">Transcription regulation</keyword>
<comment type="caution">
    <text evidence="8">The sequence shown here is derived from an EMBL/GenBank/DDBJ whole genome shotgun (WGS) entry which is preliminary data.</text>
</comment>
<dbReference type="OrthoDB" id="590488at2759"/>
<dbReference type="CDD" id="cd10017">
    <property type="entry name" value="B3_DNA"/>
    <property type="match status" value="5"/>
</dbReference>
<feature type="region of interest" description="Disordered" evidence="6">
    <location>
        <begin position="688"/>
        <end position="740"/>
    </location>
</feature>
<name>A0A3L6T2R0_PANMI</name>
<evidence type="ECO:0000256" key="1">
    <source>
        <dbReference type="ARBA" id="ARBA00004123"/>
    </source>
</evidence>
<evidence type="ECO:0000313" key="8">
    <source>
        <dbReference type="EMBL" id="RLN30135.1"/>
    </source>
</evidence>
<feature type="compositionally biased region" description="Polar residues" evidence="6">
    <location>
        <begin position="157"/>
        <end position="172"/>
    </location>
</feature>
<evidence type="ECO:0000256" key="5">
    <source>
        <dbReference type="ARBA" id="ARBA00023242"/>
    </source>
</evidence>
<dbReference type="SUPFAM" id="SSF101936">
    <property type="entry name" value="DNA-binding pseudobarrel domain"/>
    <property type="match status" value="5"/>
</dbReference>
<sequence length="1169" mass="130710">MNKSRTVCKECIANHYWHHMDDRKRFFKVLMGDFKNGVTIPRKFVANIREHLSEEVKLEAPDGKTYTVQVATEQNELVLRSGWSDFACAYELKLGDLLVFRNSEKSHFKVRIFDPSGCEKELSCVLMDGAPCVQERKVSHGNHTQSSTGKRMAIGNPSGSRKTWKTNPTDSPSQKKDEHVPSSEGIQKPMNSGGGIQNPTKFCIVLPTGCDLTSEQRAQVITLEQKIQPELPFYITAMHRTSVASGILAISKNYAIKHLANKSGIIQLSHLDGSKIWAINLDITTKGNYAVSTGWMDFIRDNKLREGDICIFQPSKSKNGVTLIFHPLEENRRLQSPGHIPSTKTMSPRHGVPKPPYMLPRFTTLSDQQLSGLDKKVEAIQSKIPIYVAFMHNSCTGRGPCLLEFGIDYATKYLPRENQTMRLRRPGPNKDDTWEAVFRVKNRRYTLGRGWRQFVDDNKLKPGDLCLFNLMTNTKKLTMNPNETWFGTWAGPITSSSHAARAQACSILISLLVRGDQGAAVAWRPAWWPRATRAEPLAQPAAVRPCRAADRQRCPACARCATPRPSAPPGAGYGCSIEGMAPSPPRRDGRDHRVALGRWGHQRWSRTGMASCGDRARASAVQGKVAQHTRASLVPRIMPCSLEKVAVGCSCRKSCCEGAGGGARPPLAPAPELNAHHDRGGLLARLSRPARGRDSRRRRLARAGKARAGVGAPGAAAELAQEQDRARSRAGLPEPWGRRWPPALPKEFTKNIRGQIQEVVKLEVPDGKTYDIQIANEHNGLVFRSGWAKFASAYELEQCDKLVFRYSGNSHFKVQIFDPSGCEKEFSCVMMESKPSVKGRMNKVCTICKDCIANHYWHLDYQDWCFVKFMMSVSNFKNKLTIPKKFVTNIGEQLSEEVQLEVPNGKTYKVKLAKEQNDLVLGSGWENFASAYELKFGDFLVFTLTGHSHFKVRMFDPSNCEKELSRVVMDNTPYEQERSISHENHTQPQTSKRSTKHCGGSSSYPRKTSKTNPTDSPSWKSTEDVDIEEPLNSFSFQKSWLVFPMGCNMTSEQKANIDVIEQKIRSQIPLYITAMDMTSVSGGFLAISKDYAVKHLLDKNGTIILSQPDGSKTWTITLDINTGFSQEYAKKYLQGGYDTISLLHPKKTNTWEAEIECFCVGNAGYTIIS</sequence>
<dbReference type="PROSITE" id="PS50863">
    <property type="entry name" value="B3"/>
    <property type="match status" value="5"/>
</dbReference>
<evidence type="ECO:0000256" key="3">
    <source>
        <dbReference type="ARBA" id="ARBA00023125"/>
    </source>
</evidence>
<dbReference type="EMBL" id="PQIB02000003">
    <property type="protein sequence ID" value="RLN30135.1"/>
    <property type="molecule type" value="Genomic_DNA"/>
</dbReference>
<comment type="subcellular location">
    <subcellularLocation>
        <location evidence="1">Nucleus</location>
    </subcellularLocation>
</comment>
<organism evidence="8 9">
    <name type="scientific">Panicum miliaceum</name>
    <name type="common">Proso millet</name>
    <name type="synonym">Broomcorn millet</name>
    <dbReference type="NCBI Taxonomy" id="4540"/>
    <lineage>
        <taxon>Eukaryota</taxon>
        <taxon>Viridiplantae</taxon>
        <taxon>Streptophyta</taxon>
        <taxon>Embryophyta</taxon>
        <taxon>Tracheophyta</taxon>
        <taxon>Spermatophyta</taxon>
        <taxon>Magnoliopsida</taxon>
        <taxon>Liliopsida</taxon>
        <taxon>Poales</taxon>
        <taxon>Poaceae</taxon>
        <taxon>PACMAD clade</taxon>
        <taxon>Panicoideae</taxon>
        <taxon>Panicodae</taxon>
        <taxon>Paniceae</taxon>
        <taxon>Panicinae</taxon>
        <taxon>Panicum</taxon>
        <taxon>Panicum sect. Panicum</taxon>
    </lineage>
</organism>
<reference evidence="9" key="1">
    <citation type="journal article" date="2019" name="Nat. Commun.">
        <title>The genome of broomcorn millet.</title>
        <authorList>
            <person name="Zou C."/>
            <person name="Miki D."/>
            <person name="Li D."/>
            <person name="Tang Q."/>
            <person name="Xiao L."/>
            <person name="Rajput S."/>
            <person name="Deng P."/>
            <person name="Jia W."/>
            <person name="Huang R."/>
            <person name="Zhang M."/>
            <person name="Sun Y."/>
            <person name="Hu J."/>
            <person name="Fu X."/>
            <person name="Schnable P.S."/>
            <person name="Li F."/>
            <person name="Zhang H."/>
            <person name="Feng B."/>
            <person name="Zhu X."/>
            <person name="Liu R."/>
            <person name="Schnable J.C."/>
            <person name="Zhu J.-K."/>
            <person name="Zhang H."/>
        </authorList>
    </citation>
    <scope>NUCLEOTIDE SEQUENCE [LARGE SCALE GENOMIC DNA]</scope>
</reference>
<keyword evidence="5" id="KW-0539">Nucleus</keyword>
<keyword evidence="4" id="KW-0804">Transcription</keyword>